<proteinExistence type="predicted"/>
<dbReference type="Proteomes" id="UP001210925">
    <property type="component" value="Unassembled WGS sequence"/>
</dbReference>
<keyword evidence="3" id="KW-1185">Reference proteome</keyword>
<dbReference type="PANTHER" id="PTHR45947">
    <property type="entry name" value="SULFOQUINOVOSYL TRANSFERASE SQD2"/>
    <property type="match status" value="1"/>
</dbReference>
<accession>A0AAD5UJJ8</accession>
<dbReference type="InterPro" id="IPR050194">
    <property type="entry name" value="Glycosyltransferase_grp1"/>
</dbReference>
<dbReference type="GO" id="GO:0016757">
    <property type="term" value="F:glycosyltransferase activity"/>
    <property type="evidence" value="ECO:0007669"/>
    <property type="project" value="TreeGrafter"/>
</dbReference>
<dbReference type="EMBL" id="JADGKB010000100">
    <property type="protein sequence ID" value="KAJ3253790.1"/>
    <property type="molecule type" value="Genomic_DNA"/>
</dbReference>
<evidence type="ECO:0000313" key="1">
    <source>
        <dbReference type="EMBL" id="KAJ3253790.1"/>
    </source>
</evidence>
<organism evidence="2 3">
    <name type="scientific">Boothiomyces macroporosus</name>
    <dbReference type="NCBI Taxonomy" id="261099"/>
    <lineage>
        <taxon>Eukaryota</taxon>
        <taxon>Fungi</taxon>
        <taxon>Fungi incertae sedis</taxon>
        <taxon>Chytridiomycota</taxon>
        <taxon>Chytridiomycota incertae sedis</taxon>
        <taxon>Chytridiomycetes</taxon>
        <taxon>Rhizophydiales</taxon>
        <taxon>Terramycetaceae</taxon>
        <taxon>Boothiomyces</taxon>
    </lineage>
</organism>
<sequence length="295" mass="33649">MWLRGVKIYVSYHVYLEYYRDLYFGKILFRKLFNLITDILFPLAYYLPLSFFADCVGIPSKTADSYVFDYSHRVHILKSGLDTRIFHPDAKNYQGDVLDLKSMSTEGPVLIYCGRLAVEKSIDFLIESLAELDTATLVIVGDGPIRKDLEQLSERVVGKEYVYTGESPINGRYRVIFTGMIRNEKIVASYYAQSDIFVSASGSETFGFTVAEAMACGTPSCVVRSGAFTTVYKMIDNWMFDVGNTEQFCQIIRDIYKNSSNRQLSRRIGMQFSIESSVNDLLDTYYWIVGGCQEE</sequence>
<evidence type="ECO:0000313" key="3">
    <source>
        <dbReference type="Proteomes" id="UP001210925"/>
    </source>
</evidence>
<dbReference type="AlphaFoldDB" id="A0AAD5UJJ8"/>
<evidence type="ECO:0000313" key="2">
    <source>
        <dbReference type="EMBL" id="KAJ3256534.1"/>
    </source>
</evidence>
<keyword evidence="2" id="KW-0808">Transferase</keyword>
<dbReference type="Pfam" id="PF13692">
    <property type="entry name" value="Glyco_trans_1_4"/>
    <property type="match status" value="1"/>
</dbReference>
<dbReference type="PANTHER" id="PTHR45947:SF3">
    <property type="entry name" value="SULFOQUINOVOSYL TRANSFERASE SQD2"/>
    <property type="match status" value="1"/>
</dbReference>
<gene>
    <name evidence="2" type="primary">SQD2_2</name>
    <name evidence="1" type="synonym">SQD2_1</name>
    <name evidence="1" type="ORF">HK103_000314</name>
    <name evidence="2" type="ORF">HK103_005277</name>
</gene>
<dbReference type="SUPFAM" id="SSF53756">
    <property type="entry name" value="UDP-Glycosyltransferase/glycogen phosphorylase"/>
    <property type="match status" value="1"/>
</dbReference>
<dbReference type="Gene3D" id="3.40.50.2000">
    <property type="entry name" value="Glycogen Phosphorylase B"/>
    <property type="match status" value="2"/>
</dbReference>
<dbReference type="EMBL" id="JADGKB010000049">
    <property type="protein sequence ID" value="KAJ3256534.1"/>
    <property type="molecule type" value="Genomic_DNA"/>
</dbReference>
<protein>
    <submittedName>
        <fullName evidence="2">Sulfoquinovosyl transferase sqd2</fullName>
    </submittedName>
</protein>
<name>A0AAD5UJJ8_9FUNG</name>
<comment type="caution">
    <text evidence="2">The sequence shown here is derived from an EMBL/GenBank/DDBJ whole genome shotgun (WGS) entry which is preliminary data.</text>
</comment>
<reference evidence="2" key="1">
    <citation type="submission" date="2020-05" db="EMBL/GenBank/DDBJ databases">
        <title>Phylogenomic resolution of chytrid fungi.</title>
        <authorList>
            <person name="Stajich J.E."/>
            <person name="Amses K."/>
            <person name="Simmons R."/>
            <person name="Seto K."/>
            <person name="Myers J."/>
            <person name="Bonds A."/>
            <person name="Quandt C.A."/>
            <person name="Barry K."/>
            <person name="Liu P."/>
            <person name="Grigoriev I."/>
            <person name="Longcore J.E."/>
            <person name="James T.Y."/>
        </authorList>
    </citation>
    <scope>NUCLEOTIDE SEQUENCE</scope>
    <source>
        <strain evidence="2">PLAUS21</strain>
    </source>
</reference>